<feature type="transmembrane region" description="Helical" evidence="2">
    <location>
        <begin position="89"/>
        <end position="111"/>
    </location>
</feature>
<accession>A0A3B0RGC6</accession>
<feature type="compositionally biased region" description="Polar residues" evidence="1">
    <location>
        <begin position="42"/>
        <end position="52"/>
    </location>
</feature>
<gene>
    <name evidence="3" type="ORF">MNBD_ACTINO02-3030</name>
</gene>
<proteinExistence type="predicted"/>
<organism evidence="3">
    <name type="scientific">hydrothermal vent metagenome</name>
    <dbReference type="NCBI Taxonomy" id="652676"/>
    <lineage>
        <taxon>unclassified sequences</taxon>
        <taxon>metagenomes</taxon>
        <taxon>ecological metagenomes</taxon>
    </lineage>
</organism>
<evidence type="ECO:0000256" key="1">
    <source>
        <dbReference type="SAM" id="MobiDB-lite"/>
    </source>
</evidence>
<name>A0A3B0RGC6_9ZZZZ</name>
<protein>
    <submittedName>
        <fullName evidence="3">Diguanylate cyclase/phosphodiesterase (GGDEF &amp; EAL domains) with PAS/PAC sensor(S)</fullName>
    </submittedName>
</protein>
<reference evidence="3" key="1">
    <citation type="submission" date="2018-06" db="EMBL/GenBank/DDBJ databases">
        <authorList>
            <person name="Zhirakovskaya E."/>
        </authorList>
    </citation>
    <scope>NUCLEOTIDE SEQUENCE</scope>
</reference>
<keyword evidence="2" id="KW-1133">Transmembrane helix</keyword>
<evidence type="ECO:0000313" key="3">
    <source>
        <dbReference type="EMBL" id="VAV92434.1"/>
    </source>
</evidence>
<evidence type="ECO:0000256" key="2">
    <source>
        <dbReference type="SAM" id="Phobius"/>
    </source>
</evidence>
<keyword evidence="2" id="KW-0472">Membrane</keyword>
<dbReference type="EMBL" id="UOEK01000026">
    <property type="protein sequence ID" value="VAV92434.1"/>
    <property type="molecule type" value="Genomic_DNA"/>
</dbReference>
<feature type="region of interest" description="Disordered" evidence="1">
    <location>
        <begin position="33"/>
        <end position="55"/>
    </location>
</feature>
<dbReference type="AlphaFoldDB" id="A0A3B0RGC6"/>
<sequence length="351" mass="37355">MTDTTKNTSQSHWFYSLVADPTTNANAQDDATVIEPERNGSPKVTSPEASLTTKHEPGSVGALWLEGTPPADSVWAVEAIVEPRRRFRIWTILVSLGLLGLVIAGGAYAYFQPNRAAVETRAEYNAALVDLHNEMRTAQSVLDTVTGSESTPDDLANAYAPLGAFDVKAGAVRDLAVEPLPAAWPLIPTGPIDDLVPLRAELSLIATASDDLSNRLETTLEYRSSLGSVMNLPDLPTVADAAMINTLSVDLASFLADTTTVANGLPVDASFADHRDLLRTWLGDLAELQVTYLDALRNGDEATAATAVNTIHEGQRVVEVSLLETLNTVRSGLDALILETADAIAKIVNGA</sequence>
<keyword evidence="2" id="KW-0812">Transmembrane</keyword>